<evidence type="ECO:0000313" key="2">
    <source>
        <dbReference type="Proteomes" id="UP000805193"/>
    </source>
</evidence>
<sequence>MGVPKRILITAVRDRSEKSATIIAPQHWNLKTEMEVDVAETAASPPVRKRQRLDHLTREEKIMRRKLKNRVAAQSARDRKKARMDELEEQVTVLQAERNALVAENKLLRKRLQQCEKEKERLNQRLESQPSSPPAIITPVKTEPLRSASPAESVASSGAIEYASLISGPLQKDQVLLLTLALWMTQYGFWHLMMSVMTSLHCYKSAAKTFSTYPSPMTALLLLFLLKQGDKPESRAYIAFLSFLQLGRERTPPTCLVGASPEELDSIKELIHFDHVYYKQEDSCDVATSDADIVMEDSSAALEAAASSQSGSPPTSPFPQSPRSPPQTPSSAFVELEDPVVVIEDDDDCTALELKSGVTSPSLSSLPRDHSPFRTAPSPSLSVETGYESAVSPLSDCSLREDSLFEESPWDDSLTELFPSLA</sequence>
<protein>
    <submittedName>
        <fullName evidence="1">Uncharacterized protein</fullName>
    </submittedName>
</protein>
<accession>A0AC60P9F5</accession>
<dbReference type="Proteomes" id="UP000805193">
    <property type="component" value="Unassembled WGS sequence"/>
</dbReference>
<keyword evidence="2" id="KW-1185">Reference proteome</keyword>
<organism evidence="1 2">
    <name type="scientific">Ixodes persulcatus</name>
    <name type="common">Taiga tick</name>
    <dbReference type="NCBI Taxonomy" id="34615"/>
    <lineage>
        <taxon>Eukaryota</taxon>
        <taxon>Metazoa</taxon>
        <taxon>Ecdysozoa</taxon>
        <taxon>Arthropoda</taxon>
        <taxon>Chelicerata</taxon>
        <taxon>Arachnida</taxon>
        <taxon>Acari</taxon>
        <taxon>Parasitiformes</taxon>
        <taxon>Ixodida</taxon>
        <taxon>Ixodoidea</taxon>
        <taxon>Ixodidae</taxon>
        <taxon>Ixodinae</taxon>
        <taxon>Ixodes</taxon>
    </lineage>
</organism>
<evidence type="ECO:0000313" key="1">
    <source>
        <dbReference type="EMBL" id="KAG0416070.1"/>
    </source>
</evidence>
<gene>
    <name evidence="1" type="ORF">HPB47_006746</name>
</gene>
<reference evidence="1 2" key="1">
    <citation type="journal article" date="2020" name="Cell">
        <title>Large-Scale Comparative Analyses of Tick Genomes Elucidate Their Genetic Diversity and Vector Capacities.</title>
        <authorList>
            <consortium name="Tick Genome and Microbiome Consortium (TIGMIC)"/>
            <person name="Jia N."/>
            <person name="Wang J."/>
            <person name="Shi W."/>
            <person name="Du L."/>
            <person name="Sun Y."/>
            <person name="Zhan W."/>
            <person name="Jiang J.F."/>
            <person name="Wang Q."/>
            <person name="Zhang B."/>
            <person name="Ji P."/>
            <person name="Bell-Sakyi L."/>
            <person name="Cui X.M."/>
            <person name="Yuan T.T."/>
            <person name="Jiang B.G."/>
            <person name="Yang W.F."/>
            <person name="Lam T.T."/>
            <person name="Chang Q.C."/>
            <person name="Ding S.J."/>
            <person name="Wang X.J."/>
            <person name="Zhu J.G."/>
            <person name="Ruan X.D."/>
            <person name="Zhao L."/>
            <person name="Wei J.T."/>
            <person name="Ye R.Z."/>
            <person name="Que T.C."/>
            <person name="Du C.H."/>
            <person name="Zhou Y.H."/>
            <person name="Cheng J.X."/>
            <person name="Dai P.F."/>
            <person name="Guo W.B."/>
            <person name="Han X.H."/>
            <person name="Huang E.J."/>
            <person name="Li L.F."/>
            <person name="Wei W."/>
            <person name="Gao Y.C."/>
            <person name="Liu J.Z."/>
            <person name="Shao H.Z."/>
            <person name="Wang X."/>
            <person name="Wang C.C."/>
            <person name="Yang T.C."/>
            <person name="Huo Q.B."/>
            <person name="Li W."/>
            <person name="Chen H.Y."/>
            <person name="Chen S.E."/>
            <person name="Zhou L.G."/>
            <person name="Ni X.B."/>
            <person name="Tian J.H."/>
            <person name="Sheng Y."/>
            <person name="Liu T."/>
            <person name="Pan Y.S."/>
            <person name="Xia L.Y."/>
            <person name="Li J."/>
            <person name="Zhao F."/>
            <person name="Cao W.C."/>
        </authorList>
    </citation>
    <scope>NUCLEOTIDE SEQUENCE [LARGE SCALE GENOMIC DNA]</scope>
    <source>
        <strain evidence="1">Iper-2018</strain>
    </source>
</reference>
<comment type="caution">
    <text evidence="1">The sequence shown here is derived from an EMBL/GenBank/DDBJ whole genome shotgun (WGS) entry which is preliminary data.</text>
</comment>
<dbReference type="EMBL" id="JABSTQ010010991">
    <property type="protein sequence ID" value="KAG0416070.1"/>
    <property type="molecule type" value="Genomic_DNA"/>
</dbReference>
<proteinExistence type="predicted"/>
<name>A0AC60P9F5_IXOPE</name>